<dbReference type="InterPro" id="IPR002347">
    <property type="entry name" value="SDR_fam"/>
</dbReference>
<dbReference type="PROSITE" id="PS51257">
    <property type="entry name" value="PROKAR_LIPOPROTEIN"/>
    <property type="match status" value="1"/>
</dbReference>
<name>A0A7S2F1L7_9STRA</name>
<evidence type="ECO:0000256" key="1">
    <source>
        <dbReference type="ARBA" id="ARBA00006484"/>
    </source>
</evidence>
<organism evidence="3">
    <name type="scientific">Octactis speculum</name>
    <dbReference type="NCBI Taxonomy" id="3111310"/>
    <lineage>
        <taxon>Eukaryota</taxon>
        <taxon>Sar</taxon>
        <taxon>Stramenopiles</taxon>
        <taxon>Ochrophyta</taxon>
        <taxon>Dictyochophyceae</taxon>
        <taxon>Dictyochales</taxon>
        <taxon>Dictyochaceae</taxon>
        <taxon>Octactis</taxon>
    </lineage>
</organism>
<proteinExistence type="inferred from homology"/>
<dbReference type="Pfam" id="PF00106">
    <property type="entry name" value="adh_short"/>
    <property type="match status" value="1"/>
</dbReference>
<comment type="similarity">
    <text evidence="1">Belongs to the short-chain dehydrogenases/reductases (SDR) family.</text>
</comment>
<reference evidence="3" key="1">
    <citation type="submission" date="2021-01" db="EMBL/GenBank/DDBJ databases">
        <authorList>
            <person name="Corre E."/>
            <person name="Pelletier E."/>
            <person name="Niang G."/>
            <person name="Scheremetjew M."/>
            <person name="Finn R."/>
            <person name="Kale V."/>
            <person name="Holt S."/>
            <person name="Cochrane G."/>
            <person name="Meng A."/>
            <person name="Brown T."/>
            <person name="Cohen L."/>
        </authorList>
    </citation>
    <scope>NUCLEOTIDE SEQUENCE</scope>
    <source>
        <strain evidence="3">CCMP1381</strain>
    </source>
</reference>
<gene>
    <name evidence="3" type="ORF">DSPE1174_LOCUS686</name>
</gene>
<keyword evidence="2" id="KW-0560">Oxidoreductase</keyword>
<evidence type="ECO:0000313" key="3">
    <source>
        <dbReference type="EMBL" id="CAD9370032.1"/>
    </source>
</evidence>
<dbReference type="PANTHER" id="PTHR43899:SF13">
    <property type="entry name" value="RH59310P"/>
    <property type="match status" value="1"/>
</dbReference>
<evidence type="ECO:0000256" key="2">
    <source>
        <dbReference type="ARBA" id="ARBA00023002"/>
    </source>
</evidence>
<dbReference type="InterPro" id="IPR036291">
    <property type="entry name" value="NAD(P)-bd_dom_sf"/>
</dbReference>
<dbReference type="InterPro" id="IPR051019">
    <property type="entry name" value="VLCFA-Steroid_DH"/>
</dbReference>
<dbReference type="SUPFAM" id="SSF51735">
    <property type="entry name" value="NAD(P)-binding Rossmann-fold domains"/>
    <property type="match status" value="1"/>
</dbReference>
<accession>A0A7S2F1L7</accession>
<sequence length="193" mass="20988">MVNMTRSLLPLMKHRKRGAIINVSSGSCAQPSPYLATYASSKAFGKHFSMSTNRENKKHGITALCIRPYYISGTGLYANPKPALNAPAASTIVAGALSSLGRCEVTFSYNVHALMGFIFGTVWEDPIFGPLLAIPAKKLNLNGTMLKLQEAARARTQRKSTAMWEAVFARSKSQLAEYNLESSVSAAIRSKQE</sequence>
<dbReference type="GO" id="GO:0016491">
    <property type="term" value="F:oxidoreductase activity"/>
    <property type="evidence" value="ECO:0007669"/>
    <property type="project" value="UniProtKB-KW"/>
</dbReference>
<protein>
    <submittedName>
        <fullName evidence="3">Uncharacterized protein</fullName>
    </submittedName>
</protein>
<dbReference type="AlphaFoldDB" id="A0A7S2F1L7"/>
<dbReference type="EMBL" id="HBGS01001270">
    <property type="protein sequence ID" value="CAD9370032.1"/>
    <property type="molecule type" value="Transcribed_RNA"/>
</dbReference>
<dbReference type="PANTHER" id="PTHR43899">
    <property type="entry name" value="RH59310P"/>
    <property type="match status" value="1"/>
</dbReference>
<dbReference type="Gene3D" id="3.40.50.720">
    <property type="entry name" value="NAD(P)-binding Rossmann-like Domain"/>
    <property type="match status" value="1"/>
</dbReference>